<name>A0A2H3CXZ4_ARMGA</name>
<dbReference type="InParanoid" id="A0A2H3CXZ4"/>
<organism evidence="1 2">
    <name type="scientific">Armillaria gallica</name>
    <name type="common">Bulbous honey fungus</name>
    <name type="synonym">Armillaria bulbosa</name>
    <dbReference type="NCBI Taxonomy" id="47427"/>
    <lineage>
        <taxon>Eukaryota</taxon>
        <taxon>Fungi</taxon>
        <taxon>Dikarya</taxon>
        <taxon>Basidiomycota</taxon>
        <taxon>Agaricomycotina</taxon>
        <taxon>Agaricomycetes</taxon>
        <taxon>Agaricomycetidae</taxon>
        <taxon>Agaricales</taxon>
        <taxon>Marasmiineae</taxon>
        <taxon>Physalacriaceae</taxon>
        <taxon>Armillaria</taxon>
    </lineage>
</organism>
<protein>
    <submittedName>
        <fullName evidence="1">Uncharacterized protein</fullName>
    </submittedName>
</protein>
<sequence>NNSCAYDITVYVLYNTWCIASQDYKNALRKFESPWLNILVTSFTKYSNRQYTLEEVRDYFRQHLNREFPASFVFGTEMSAEAVMLKWCNGFVAFESIHYTCRNSHGIIQSSKMAYTCSLQQVIEECKVRPIARSVVLCSLCMSDVVEGHRYLYAPPLLNVVVVFMTVSPDLTIHIDVDGIAMLYHLVGIVYYGNSHFTARFTNTDGSVWFNDGI</sequence>
<feature type="non-terminal residue" evidence="1">
    <location>
        <position position="1"/>
    </location>
</feature>
<accession>A0A2H3CXZ4</accession>
<dbReference type="AlphaFoldDB" id="A0A2H3CXZ4"/>
<dbReference type="OrthoDB" id="2629491at2759"/>
<proteinExistence type="predicted"/>
<evidence type="ECO:0000313" key="1">
    <source>
        <dbReference type="EMBL" id="PBK84052.1"/>
    </source>
</evidence>
<reference evidence="2" key="1">
    <citation type="journal article" date="2017" name="Nat. Ecol. Evol.">
        <title>Genome expansion and lineage-specific genetic innovations in the forest pathogenic fungi Armillaria.</title>
        <authorList>
            <person name="Sipos G."/>
            <person name="Prasanna A.N."/>
            <person name="Walter M.C."/>
            <person name="O'Connor E."/>
            <person name="Balint B."/>
            <person name="Krizsan K."/>
            <person name="Kiss B."/>
            <person name="Hess J."/>
            <person name="Varga T."/>
            <person name="Slot J."/>
            <person name="Riley R."/>
            <person name="Boka B."/>
            <person name="Rigling D."/>
            <person name="Barry K."/>
            <person name="Lee J."/>
            <person name="Mihaltcheva S."/>
            <person name="LaButti K."/>
            <person name="Lipzen A."/>
            <person name="Waldron R."/>
            <person name="Moloney N.M."/>
            <person name="Sperisen C."/>
            <person name="Kredics L."/>
            <person name="Vagvoelgyi C."/>
            <person name="Patrignani A."/>
            <person name="Fitzpatrick D."/>
            <person name="Nagy I."/>
            <person name="Doyle S."/>
            <person name="Anderson J.B."/>
            <person name="Grigoriev I.V."/>
            <person name="Gueldener U."/>
            <person name="Muensterkoetter M."/>
            <person name="Nagy L.G."/>
        </authorList>
    </citation>
    <scope>NUCLEOTIDE SEQUENCE [LARGE SCALE GENOMIC DNA]</scope>
    <source>
        <strain evidence="2">Ar21-2</strain>
    </source>
</reference>
<feature type="non-terminal residue" evidence="1">
    <location>
        <position position="214"/>
    </location>
</feature>
<evidence type="ECO:0000313" key="2">
    <source>
        <dbReference type="Proteomes" id="UP000217790"/>
    </source>
</evidence>
<keyword evidence="2" id="KW-1185">Reference proteome</keyword>
<gene>
    <name evidence="1" type="ORF">ARMGADRAFT_890831</name>
</gene>
<dbReference type="Proteomes" id="UP000217790">
    <property type="component" value="Unassembled WGS sequence"/>
</dbReference>
<dbReference type="EMBL" id="KZ293701">
    <property type="protein sequence ID" value="PBK84052.1"/>
    <property type="molecule type" value="Genomic_DNA"/>
</dbReference>